<evidence type="ECO:0008006" key="5">
    <source>
        <dbReference type="Google" id="ProtNLM"/>
    </source>
</evidence>
<comment type="caution">
    <text evidence="3">The sequence shown here is derived from an EMBL/GenBank/DDBJ whole genome shotgun (WGS) entry which is preliminary data.</text>
</comment>
<keyword evidence="2" id="KW-0732">Signal</keyword>
<accession>A0ABP6CXB2</accession>
<evidence type="ECO:0000256" key="2">
    <source>
        <dbReference type="SAM" id="SignalP"/>
    </source>
</evidence>
<evidence type="ECO:0000313" key="4">
    <source>
        <dbReference type="Proteomes" id="UP001501509"/>
    </source>
</evidence>
<proteinExistence type="predicted"/>
<feature type="signal peptide" evidence="2">
    <location>
        <begin position="1"/>
        <end position="26"/>
    </location>
</feature>
<evidence type="ECO:0000256" key="1">
    <source>
        <dbReference type="SAM" id="MobiDB-lite"/>
    </source>
</evidence>
<reference evidence="4" key="1">
    <citation type="journal article" date="2019" name="Int. J. Syst. Evol. Microbiol.">
        <title>The Global Catalogue of Microorganisms (GCM) 10K type strain sequencing project: providing services to taxonomists for standard genome sequencing and annotation.</title>
        <authorList>
            <consortium name="The Broad Institute Genomics Platform"/>
            <consortium name="The Broad Institute Genome Sequencing Center for Infectious Disease"/>
            <person name="Wu L."/>
            <person name="Ma J."/>
        </authorList>
    </citation>
    <scope>NUCLEOTIDE SEQUENCE [LARGE SCALE GENOMIC DNA]</scope>
    <source>
        <strain evidence="4">JCM 6833</strain>
    </source>
</reference>
<feature type="region of interest" description="Disordered" evidence="1">
    <location>
        <begin position="88"/>
        <end position="108"/>
    </location>
</feature>
<feature type="chain" id="PRO_5047318880" description="Secreted protein" evidence="2">
    <location>
        <begin position="27"/>
        <end position="127"/>
    </location>
</feature>
<sequence>MNGGHMIKVLTSLVVVSALTMPSAAASPAPISYAPITKPSSLDASAAAPPRIIKPRGCQTRIDEDGPGGAQRLHAKCGRKRVHVRVACPNSPDTNRMNYSSPRWRKGSNKATCQKEGWIDWALVKAK</sequence>
<name>A0ABP6CXB2_9ACTN</name>
<gene>
    <name evidence="3" type="ORF">GCM10010411_77670</name>
</gene>
<feature type="compositionally biased region" description="Polar residues" evidence="1">
    <location>
        <begin position="91"/>
        <end position="101"/>
    </location>
</feature>
<keyword evidence="4" id="KW-1185">Reference proteome</keyword>
<organism evidence="3 4">
    <name type="scientific">Actinomadura fulvescens</name>
    <dbReference type="NCBI Taxonomy" id="46160"/>
    <lineage>
        <taxon>Bacteria</taxon>
        <taxon>Bacillati</taxon>
        <taxon>Actinomycetota</taxon>
        <taxon>Actinomycetes</taxon>
        <taxon>Streptosporangiales</taxon>
        <taxon>Thermomonosporaceae</taxon>
        <taxon>Actinomadura</taxon>
    </lineage>
</organism>
<evidence type="ECO:0000313" key="3">
    <source>
        <dbReference type="EMBL" id="GAA2628741.1"/>
    </source>
</evidence>
<dbReference type="Proteomes" id="UP001501509">
    <property type="component" value="Unassembled WGS sequence"/>
</dbReference>
<dbReference type="EMBL" id="BAAATD010000014">
    <property type="protein sequence ID" value="GAA2628741.1"/>
    <property type="molecule type" value="Genomic_DNA"/>
</dbReference>
<protein>
    <recommendedName>
        <fullName evidence="5">Secreted protein</fullName>
    </recommendedName>
</protein>